<keyword evidence="3" id="KW-1185">Reference proteome</keyword>
<accession>A0ABR2VJS5</accession>
<name>A0ABR2VJS5_9FUNG</name>
<dbReference type="PANTHER" id="PTHR45527">
    <property type="entry name" value="NONRIBOSOMAL PEPTIDE SYNTHETASE"/>
    <property type="match status" value="1"/>
</dbReference>
<gene>
    <name evidence="2" type="ORF">K7432_018472</name>
</gene>
<evidence type="ECO:0000313" key="3">
    <source>
        <dbReference type="Proteomes" id="UP001479436"/>
    </source>
</evidence>
<dbReference type="InterPro" id="IPR020845">
    <property type="entry name" value="AMP-binding_CS"/>
</dbReference>
<dbReference type="Proteomes" id="UP001479436">
    <property type="component" value="Unassembled WGS sequence"/>
</dbReference>
<feature type="domain" description="AMP-dependent synthetase/ligase" evidence="1">
    <location>
        <begin position="116"/>
        <end position="344"/>
    </location>
</feature>
<evidence type="ECO:0000313" key="2">
    <source>
        <dbReference type="EMBL" id="KAK9659811.1"/>
    </source>
</evidence>
<evidence type="ECO:0000259" key="1">
    <source>
        <dbReference type="Pfam" id="PF00501"/>
    </source>
</evidence>
<reference evidence="2 3" key="1">
    <citation type="submission" date="2023-04" db="EMBL/GenBank/DDBJ databases">
        <title>Genome of Basidiobolus ranarum AG-B5.</title>
        <authorList>
            <person name="Stajich J.E."/>
            <person name="Carter-House D."/>
            <person name="Gryganskyi A."/>
        </authorList>
    </citation>
    <scope>NUCLEOTIDE SEQUENCE [LARGE SCALE GENOMIC DNA]</scope>
    <source>
        <strain evidence="2 3">AG-B5</strain>
    </source>
</reference>
<dbReference type="PANTHER" id="PTHR45527:SF1">
    <property type="entry name" value="FATTY ACID SYNTHASE"/>
    <property type="match status" value="1"/>
</dbReference>
<dbReference type="Gene3D" id="3.40.50.980">
    <property type="match status" value="2"/>
</dbReference>
<protein>
    <recommendedName>
        <fullName evidence="1">AMP-dependent synthetase/ligase domain-containing protein</fullName>
    </recommendedName>
</protein>
<feature type="non-terminal residue" evidence="2">
    <location>
        <position position="346"/>
    </location>
</feature>
<dbReference type="SUPFAM" id="SSF56801">
    <property type="entry name" value="Acetyl-CoA synthetase-like"/>
    <property type="match status" value="1"/>
</dbReference>
<feature type="non-terminal residue" evidence="2">
    <location>
        <position position="1"/>
    </location>
</feature>
<dbReference type="EMBL" id="JASJQH010013033">
    <property type="protein sequence ID" value="KAK9659811.1"/>
    <property type="molecule type" value="Genomic_DNA"/>
</dbReference>
<proteinExistence type="predicted"/>
<organism evidence="2 3">
    <name type="scientific">Basidiobolus ranarum</name>
    <dbReference type="NCBI Taxonomy" id="34480"/>
    <lineage>
        <taxon>Eukaryota</taxon>
        <taxon>Fungi</taxon>
        <taxon>Fungi incertae sedis</taxon>
        <taxon>Zoopagomycota</taxon>
        <taxon>Entomophthoromycotina</taxon>
        <taxon>Basidiobolomycetes</taxon>
        <taxon>Basidiobolales</taxon>
        <taxon>Basidiobolaceae</taxon>
        <taxon>Basidiobolus</taxon>
    </lineage>
</organism>
<dbReference type="InterPro" id="IPR000873">
    <property type="entry name" value="AMP-dep_synth/lig_dom"/>
</dbReference>
<dbReference type="Pfam" id="PF00501">
    <property type="entry name" value="AMP-binding"/>
    <property type="match status" value="1"/>
</dbReference>
<dbReference type="PROSITE" id="PS00455">
    <property type="entry name" value="AMP_BINDING"/>
    <property type="match status" value="1"/>
</dbReference>
<sequence length="346" mass="38493">SNKSTVKPFESCDNHLELKQIGGNEASEYSLGLFVTANELALSYSLAFSKQLISPFHAEILSGFFKFLFEGLVSTTTDTKLKNMCVDLSPKQYDFDYSAKSYPSAIMANICLHHTFETQANLYPENIAVQFETSEYVTYGELNRRANRLAHHLIELGVRPESMVPLCLDKSISMIVAMLAVLKAGGAYVPLDPNNPVERNLFIIDETKAQVVVTLNQYKKRFGNQQLVLLDIDDKTIQQKDKENPMISKLTASNLCYVMYTSGSTGVPKGVMVEHSAVLNFIHAFSNVINLTAHDSVLQFTNYTFDVSIMDIFGTLTSGACVAMASEEDLRTNLEEIINTMDITSL</sequence>
<comment type="caution">
    <text evidence="2">The sequence shown here is derived from an EMBL/GenBank/DDBJ whole genome shotgun (WGS) entry which is preliminary data.</text>
</comment>